<accession>A0A438IGE1</accession>
<dbReference type="EMBL" id="QGNW01000111">
    <property type="protein sequence ID" value="RVW95815.1"/>
    <property type="molecule type" value="Genomic_DNA"/>
</dbReference>
<feature type="domain" description="WHIM2" evidence="4">
    <location>
        <begin position="125"/>
        <end position="198"/>
    </location>
</feature>
<dbReference type="InterPro" id="IPR028941">
    <property type="entry name" value="WHIM2_dom"/>
</dbReference>
<keyword evidence="2" id="KW-0539">Nucleus</keyword>
<dbReference type="GO" id="GO:0003677">
    <property type="term" value="F:DNA binding"/>
    <property type="evidence" value="ECO:0007669"/>
    <property type="project" value="UniProtKB-KW"/>
</dbReference>
<gene>
    <name evidence="5" type="primary">RLT2_4</name>
    <name evidence="5" type="ORF">CK203_025751</name>
</gene>
<dbReference type="PANTHER" id="PTHR36968">
    <property type="entry name" value="HOMEOBOX-DDT DOMAIN PROTEIN RLT2"/>
    <property type="match status" value="1"/>
</dbReference>
<dbReference type="PANTHER" id="PTHR36968:SF13">
    <property type="entry name" value="HOMEOBOX-DDT DOMAIN PROTEIN RLT1"/>
    <property type="match status" value="1"/>
</dbReference>
<evidence type="ECO:0000256" key="1">
    <source>
        <dbReference type="ARBA" id="ARBA00004123"/>
    </source>
</evidence>
<reference evidence="5 6" key="1">
    <citation type="journal article" date="2018" name="PLoS Genet.">
        <title>Population sequencing reveals clonal diversity and ancestral inbreeding in the grapevine cultivar Chardonnay.</title>
        <authorList>
            <person name="Roach M.J."/>
            <person name="Johnson D.L."/>
            <person name="Bohlmann J."/>
            <person name="van Vuuren H.J."/>
            <person name="Jones S.J."/>
            <person name="Pretorius I.S."/>
            <person name="Schmidt S.A."/>
            <person name="Borneman A.R."/>
        </authorList>
    </citation>
    <scope>NUCLEOTIDE SEQUENCE [LARGE SCALE GENOMIC DNA]</scope>
    <source>
        <strain evidence="6">cv. Chardonnay</strain>
        <tissue evidence="5">Leaf</tissue>
    </source>
</reference>
<evidence type="ECO:0000256" key="2">
    <source>
        <dbReference type="ARBA" id="ARBA00023242"/>
    </source>
</evidence>
<feature type="region of interest" description="Disordered" evidence="3">
    <location>
        <begin position="671"/>
        <end position="692"/>
    </location>
</feature>
<dbReference type="InterPro" id="IPR044977">
    <property type="entry name" value="RLT1-3"/>
</dbReference>
<organism evidence="5 6">
    <name type="scientific">Vitis vinifera</name>
    <name type="common">Grape</name>
    <dbReference type="NCBI Taxonomy" id="29760"/>
    <lineage>
        <taxon>Eukaryota</taxon>
        <taxon>Viridiplantae</taxon>
        <taxon>Streptophyta</taxon>
        <taxon>Embryophyta</taxon>
        <taxon>Tracheophyta</taxon>
        <taxon>Spermatophyta</taxon>
        <taxon>Magnoliopsida</taxon>
        <taxon>eudicotyledons</taxon>
        <taxon>Gunneridae</taxon>
        <taxon>Pentapetalae</taxon>
        <taxon>rosids</taxon>
        <taxon>Vitales</taxon>
        <taxon>Vitaceae</taxon>
        <taxon>Viteae</taxon>
        <taxon>Vitis</taxon>
    </lineage>
</organism>
<evidence type="ECO:0000259" key="4">
    <source>
        <dbReference type="Pfam" id="PF15613"/>
    </source>
</evidence>
<feature type="region of interest" description="Disordered" evidence="3">
    <location>
        <begin position="31"/>
        <end position="83"/>
    </location>
</feature>
<name>A0A438IGE1_VITVI</name>
<evidence type="ECO:0000256" key="3">
    <source>
        <dbReference type="SAM" id="MobiDB-lite"/>
    </source>
</evidence>
<evidence type="ECO:0000313" key="5">
    <source>
        <dbReference type="EMBL" id="RVW95815.1"/>
    </source>
</evidence>
<feature type="region of interest" description="Disordered" evidence="3">
    <location>
        <begin position="604"/>
        <end position="630"/>
    </location>
</feature>
<dbReference type="GO" id="GO:0006357">
    <property type="term" value="P:regulation of transcription by RNA polymerase II"/>
    <property type="evidence" value="ECO:0007669"/>
    <property type="project" value="InterPro"/>
</dbReference>
<sequence length="711" mass="80443">MWAEAQLDKKRLKEENITKVQYTSCIASKADMKPTSAAAEGSQSPLPVDNKNNEASLNTAVGQKPSVSSHNVQNHLSTLPTEGTSIVQESTVPNNFISQHGYDAERSRLQLKSYIAHRAEDVYVYRSLPLGQDRRRNRYWQFVASASRNDPGSGRIFVELHDGYWRLINSEEAFDALITSLDTRGIRESHLHAMLQKIEMAFKENVRRNSQCVDNVGQTRTTVKNENTETDSNPDCIAGFDSPNSTVCGLVSDALEPLSSFGIELGRNEMEKRATLKRYQDFQKWMWKECFNSEALCSMKYGKKRCAQLLSICDFCFECYFNEDNHCPSCHRTFGSFDNNVHFLEHVIQCENKKKTNPEDLHISDSSLPLGIRLLKALLAFIEVSIPLDALESFWMEGYQRETWGMKIQTSSSIEDLLQVLEEESCCLTIVTGNRQNPLLMAVDLNHDPIPPIWQLFRGVIVTLLEGVIKQDRLSTEFRTTKELLGSCTSSGNAVYDSAYTGSVLYLHGYHKPRQLWAVRLLELDASISYIHHDKSQCHDDKKELGEFRVSPPPPPTFSFLPLFFPGCIVLHCCRSFHQGMLQSRMLKRLKSVDSPKISIKKEENWTDLGNGRDSSRHGQRGRGRGRGRFNMDEELANGIARTGLPKGKGESHRNLIGEGWGKFTMMQMDNADNHSSGDTVESDDNAPEMEHEHGSWGLVLMVFQVVRLGI</sequence>
<evidence type="ECO:0000313" key="6">
    <source>
        <dbReference type="Proteomes" id="UP000288805"/>
    </source>
</evidence>
<dbReference type="GO" id="GO:0005634">
    <property type="term" value="C:nucleus"/>
    <property type="evidence" value="ECO:0007669"/>
    <property type="project" value="UniProtKB-SubCell"/>
</dbReference>
<dbReference type="Pfam" id="PF15613">
    <property type="entry name" value="WSD"/>
    <property type="match status" value="1"/>
</dbReference>
<dbReference type="Proteomes" id="UP000288805">
    <property type="component" value="Unassembled WGS sequence"/>
</dbReference>
<feature type="compositionally biased region" description="Basic residues" evidence="3">
    <location>
        <begin position="618"/>
        <end position="628"/>
    </location>
</feature>
<comment type="subcellular location">
    <subcellularLocation>
        <location evidence="1">Nucleus</location>
    </subcellularLocation>
</comment>
<keyword evidence="5" id="KW-0238">DNA-binding</keyword>
<protein>
    <submittedName>
        <fullName evidence="5">Homeobox-DDT domain protein RLT2</fullName>
    </submittedName>
</protein>
<feature type="compositionally biased region" description="Polar residues" evidence="3">
    <location>
        <begin position="53"/>
        <end position="83"/>
    </location>
</feature>
<dbReference type="AlphaFoldDB" id="A0A438IGE1"/>
<keyword evidence="5" id="KW-0371">Homeobox</keyword>
<comment type="caution">
    <text evidence="5">The sequence shown here is derived from an EMBL/GenBank/DDBJ whole genome shotgun (WGS) entry which is preliminary data.</text>
</comment>
<proteinExistence type="predicted"/>